<evidence type="ECO:0000256" key="3">
    <source>
        <dbReference type="SAM" id="SignalP"/>
    </source>
</evidence>
<proteinExistence type="predicted"/>
<keyword evidence="3" id="KW-0732">Signal</keyword>
<comment type="caution">
    <text evidence="4">The sequence shown here is derived from an EMBL/GenBank/DDBJ whole genome shotgun (WGS) entry which is preliminary data.</text>
</comment>
<gene>
    <name evidence="4" type="ORF">BDP27DRAFT_1322028</name>
</gene>
<dbReference type="EMBL" id="JADNRY010000031">
    <property type="protein sequence ID" value="KAF9071600.1"/>
    <property type="molecule type" value="Genomic_DNA"/>
</dbReference>
<keyword evidence="2" id="KW-0812">Transmembrane</keyword>
<keyword evidence="2" id="KW-0472">Membrane</keyword>
<accession>A0A9P5Q0E1</accession>
<evidence type="ECO:0000313" key="4">
    <source>
        <dbReference type="EMBL" id="KAF9071600.1"/>
    </source>
</evidence>
<evidence type="ECO:0000313" key="5">
    <source>
        <dbReference type="Proteomes" id="UP000772434"/>
    </source>
</evidence>
<keyword evidence="5" id="KW-1185">Reference proteome</keyword>
<organism evidence="4 5">
    <name type="scientific">Rhodocollybia butyracea</name>
    <dbReference type="NCBI Taxonomy" id="206335"/>
    <lineage>
        <taxon>Eukaryota</taxon>
        <taxon>Fungi</taxon>
        <taxon>Dikarya</taxon>
        <taxon>Basidiomycota</taxon>
        <taxon>Agaricomycotina</taxon>
        <taxon>Agaricomycetes</taxon>
        <taxon>Agaricomycetidae</taxon>
        <taxon>Agaricales</taxon>
        <taxon>Marasmiineae</taxon>
        <taxon>Omphalotaceae</taxon>
        <taxon>Rhodocollybia</taxon>
    </lineage>
</organism>
<name>A0A9P5Q0E1_9AGAR</name>
<sequence>MRHRGLSLLLPSFLAALATPAPVTLWQVGSGHLLEGSIATLPLQVLGAASDGSATTYLYQAVNLASFTLTTEGLTTTQIFPSPTPRTIVASASGWIERFPAVSPLTTASLGCFLVNSSFGACISDTFTINAGAPTPEVLGVASSSTSTTTTTAVPTIPPSTSLSSSSAPASSTSNSVNTQHTEKHSKLNVGAVVGGILGGLACTMVIIALFMIYRRRQSLQVAPQPYNLNASFTTPMVLEKEICLSAQNSTSPVSTYPSPISTHQSPISTYQSLISTSQRSPVSGTSGALMVEIVNRLERLEGGEGWEPPPRYGEHNL</sequence>
<evidence type="ECO:0000256" key="1">
    <source>
        <dbReference type="SAM" id="MobiDB-lite"/>
    </source>
</evidence>
<keyword evidence="2" id="KW-1133">Transmembrane helix</keyword>
<protein>
    <submittedName>
        <fullName evidence="4">Uncharacterized protein</fullName>
    </submittedName>
</protein>
<dbReference type="AlphaFoldDB" id="A0A9P5Q0E1"/>
<feature type="region of interest" description="Disordered" evidence="1">
    <location>
        <begin position="142"/>
        <end position="184"/>
    </location>
</feature>
<evidence type="ECO:0000256" key="2">
    <source>
        <dbReference type="SAM" id="Phobius"/>
    </source>
</evidence>
<dbReference type="Proteomes" id="UP000772434">
    <property type="component" value="Unassembled WGS sequence"/>
</dbReference>
<reference evidence="4" key="1">
    <citation type="submission" date="2020-11" db="EMBL/GenBank/DDBJ databases">
        <authorList>
            <consortium name="DOE Joint Genome Institute"/>
            <person name="Ahrendt S."/>
            <person name="Riley R."/>
            <person name="Andreopoulos W."/>
            <person name="Labutti K."/>
            <person name="Pangilinan J."/>
            <person name="Ruiz-Duenas F.J."/>
            <person name="Barrasa J.M."/>
            <person name="Sanchez-Garcia M."/>
            <person name="Camarero S."/>
            <person name="Miyauchi S."/>
            <person name="Serrano A."/>
            <person name="Linde D."/>
            <person name="Babiker R."/>
            <person name="Drula E."/>
            <person name="Ayuso-Fernandez I."/>
            <person name="Pacheco R."/>
            <person name="Padilla G."/>
            <person name="Ferreira P."/>
            <person name="Barriuso J."/>
            <person name="Kellner H."/>
            <person name="Castanera R."/>
            <person name="Alfaro M."/>
            <person name="Ramirez L."/>
            <person name="Pisabarro A.G."/>
            <person name="Kuo A."/>
            <person name="Tritt A."/>
            <person name="Lipzen A."/>
            <person name="He G."/>
            <person name="Yan M."/>
            <person name="Ng V."/>
            <person name="Cullen D."/>
            <person name="Martin F."/>
            <person name="Rosso M.-N."/>
            <person name="Henrissat B."/>
            <person name="Hibbett D."/>
            <person name="Martinez A.T."/>
            <person name="Grigoriev I.V."/>
        </authorList>
    </citation>
    <scope>NUCLEOTIDE SEQUENCE</scope>
    <source>
        <strain evidence="4">AH 40177</strain>
    </source>
</reference>
<feature type="chain" id="PRO_5040279776" evidence="3">
    <location>
        <begin position="21"/>
        <end position="318"/>
    </location>
</feature>
<feature type="transmembrane region" description="Helical" evidence="2">
    <location>
        <begin position="190"/>
        <end position="214"/>
    </location>
</feature>
<feature type="signal peptide" evidence="3">
    <location>
        <begin position="1"/>
        <end position="20"/>
    </location>
</feature>
<feature type="compositionally biased region" description="Low complexity" evidence="1">
    <location>
        <begin position="142"/>
        <end position="179"/>
    </location>
</feature>
<dbReference type="OrthoDB" id="2962003at2759"/>